<comment type="caution">
    <text evidence="1">The sequence shown here is derived from an EMBL/GenBank/DDBJ whole genome shotgun (WGS) entry which is preliminary data.</text>
</comment>
<keyword evidence="2" id="KW-1185">Reference proteome</keyword>
<dbReference type="PANTHER" id="PTHR10492:SF101">
    <property type="entry name" value="ATP-DEPENDENT DNA HELICASE"/>
    <property type="match status" value="1"/>
</dbReference>
<protein>
    <submittedName>
        <fullName evidence="1">Uncharacterized protein</fullName>
    </submittedName>
</protein>
<dbReference type="EMBL" id="JAUIZM010000001">
    <property type="protein sequence ID" value="KAK1402319.1"/>
    <property type="molecule type" value="Genomic_DNA"/>
</dbReference>
<proteinExistence type="predicted"/>
<gene>
    <name evidence="1" type="ORF">POM88_001924</name>
</gene>
<organism evidence="1 2">
    <name type="scientific">Heracleum sosnowskyi</name>
    <dbReference type="NCBI Taxonomy" id="360622"/>
    <lineage>
        <taxon>Eukaryota</taxon>
        <taxon>Viridiplantae</taxon>
        <taxon>Streptophyta</taxon>
        <taxon>Embryophyta</taxon>
        <taxon>Tracheophyta</taxon>
        <taxon>Spermatophyta</taxon>
        <taxon>Magnoliopsida</taxon>
        <taxon>eudicotyledons</taxon>
        <taxon>Gunneridae</taxon>
        <taxon>Pentapetalae</taxon>
        <taxon>asterids</taxon>
        <taxon>campanulids</taxon>
        <taxon>Apiales</taxon>
        <taxon>Apiaceae</taxon>
        <taxon>Apioideae</taxon>
        <taxon>apioid superclade</taxon>
        <taxon>Tordylieae</taxon>
        <taxon>Tordyliinae</taxon>
        <taxon>Heracleum</taxon>
    </lineage>
</organism>
<evidence type="ECO:0000313" key="2">
    <source>
        <dbReference type="Proteomes" id="UP001237642"/>
    </source>
</evidence>
<name>A0AAD8NA39_9APIA</name>
<reference evidence="1" key="1">
    <citation type="submission" date="2023-02" db="EMBL/GenBank/DDBJ databases">
        <title>Genome of toxic invasive species Heracleum sosnowskyi carries increased number of genes despite the absence of recent whole-genome duplications.</title>
        <authorList>
            <person name="Schelkunov M."/>
            <person name="Shtratnikova V."/>
            <person name="Makarenko M."/>
            <person name="Klepikova A."/>
            <person name="Omelchenko D."/>
            <person name="Novikova G."/>
            <person name="Obukhova E."/>
            <person name="Bogdanov V."/>
            <person name="Penin A."/>
            <person name="Logacheva M."/>
        </authorList>
    </citation>
    <scope>NUCLEOTIDE SEQUENCE</scope>
    <source>
        <strain evidence="1">Hsosn_3</strain>
        <tissue evidence="1">Leaf</tissue>
    </source>
</reference>
<reference evidence="1" key="2">
    <citation type="submission" date="2023-05" db="EMBL/GenBank/DDBJ databases">
        <authorList>
            <person name="Schelkunov M.I."/>
        </authorList>
    </citation>
    <scope>NUCLEOTIDE SEQUENCE</scope>
    <source>
        <strain evidence="1">Hsosn_3</strain>
        <tissue evidence="1">Leaf</tissue>
    </source>
</reference>
<dbReference type="AlphaFoldDB" id="A0AAD8NA39"/>
<accession>A0AAD8NA39</accession>
<sequence>MYLDGRYVCGAEAAHRMFGFDIHHRSISVERLSFHLPNEKSMSDDILLKRRKLTGKHNLSLSDKELENYTLGEIEHLLNSIGRSLKNYPTLSMPPARYLDNCKNKLVLEETTYCEKEMTEEHQRLVQNLNYEQKRVYDAVLSKVDKNDGGFFFVYGSGVASLKSATYVNELY</sequence>
<dbReference type="PANTHER" id="PTHR10492">
    <property type="match status" value="1"/>
</dbReference>
<dbReference type="Proteomes" id="UP001237642">
    <property type="component" value="Unassembled WGS sequence"/>
</dbReference>
<evidence type="ECO:0000313" key="1">
    <source>
        <dbReference type="EMBL" id="KAK1402319.1"/>
    </source>
</evidence>